<evidence type="ECO:0000313" key="1">
    <source>
        <dbReference type="EMBL" id="SOH92906.1"/>
    </source>
</evidence>
<dbReference type="Gene3D" id="3.40.630.30">
    <property type="match status" value="1"/>
</dbReference>
<dbReference type="GO" id="GO:0016410">
    <property type="term" value="F:N-acyltransferase activity"/>
    <property type="evidence" value="ECO:0007669"/>
    <property type="project" value="TreeGrafter"/>
</dbReference>
<sequence>MRRCAGLRGLRRIFRVVRPEYHFVPVVRADYPLISYWLRQPHIGGWWGAPEHEIALIEKDFGQGKTDMRMVWYRGHAFAYAQDWDVGQEDAPHYAHLPRGSRGLDTFLGDPAYLGQGHAARYLRVRAQCLIAAGAPCVAVDPDPANVRAVATYKKAGFAGDLIALCQDGDPVQVMTFQGGKASGRTET</sequence>
<dbReference type="PANTHER" id="PTHR31438:SF1">
    <property type="entry name" value="LYSINE N-ACYLTRANSFERASE C17G9.06C-RELATED"/>
    <property type="match status" value="1"/>
</dbReference>
<keyword evidence="1" id="KW-0808">Transferase</keyword>
<dbReference type="EMBL" id="OCTN01000001">
    <property type="protein sequence ID" value="SOH92906.1"/>
    <property type="molecule type" value="Genomic_DNA"/>
</dbReference>
<reference evidence="2" key="1">
    <citation type="submission" date="2017-09" db="EMBL/GenBank/DDBJ databases">
        <authorList>
            <person name="Varghese N."/>
            <person name="Submissions S."/>
        </authorList>
    </citation>
    <scope>NUCLEOTIDE SEQUENCE [LARGE SCALE GENOMIC DNA]</scope>
    <source>
        <strain evidence="2">C7</strain>
    </source>
</reference>
<dbReference type="PANTHER" id="PTHR31438">
    <property type="entry name" value="LYSINE N-ACYLTRANSFERASE C17G9.06C-RELATED"/>
    <property type="match status" value="1"/>
</dbReference>
<dbReference type="SUPFAM" id="SSF55729">
    <property type="entry name" value="Acyl-CoA N-acyltransferases (Nat)"/>
    <property type="match status" value="1"/>
</dbReference>
<dbReference type="Proteomes" id="UP000220034">
    <property type="component" value="Unassembled WGS sequence"/>
</dbReference>
<organism evidence="1 2">
    <name type="scientific">Pontivivens marinum</name>
    <dbReference type="NCBI Taxonomy" id="1690039"/>
    <lineage>
        <taxon>Bacteria</taxon>
        <taxon>Pseudomonadati</taxon>
        <taxon>Pseudomonadota</taxon>
        <taxon>Alphaproteobacteria</taxon>
        <taxon>Rhodobacterales</taxon>
        <taxon>Paracoccaceae</taxon>
        <taxon>Pontivivens</taxon>
    </lineage>
</organism>
<accession>A0A2C9CND8</accession>
<dbReference type="InterPro" id="IPR016181">
    <property type="entry name" value="Acyl_CoA_acyltransferase"/>
</dbReference>
<evidence type="ECO:0000313" key="2">
    <source>
        <dbReference type="Proteomes" id="UP000220034"/>
    </source>
</evidence>
<gene>
    <name evidence="1" type="ORF">SAMN06273572_101757</name>
</gene>
<dbReference type="Pfam" id="PF13523">
    <property type="entry name" value="Acetyltransf_8"/>
    <property type="match status" value="1"/>
</dbReference>
<dbReference type="AlphaFoldDB" id="A0A2C9CND8"/>
<name>A0A2C9CND8_9RHOB</name>
<keyword evidence="2" id="KW-1185">Reference proteome</keyword>
<proteinExistence type="predicted"/>
<protein>
    <submittedName>
        <fullName evidence="1">Aminoglycoside 6'-N-acetyltransferase</fullName>
    </submittedName>
</protein>